<dbReference type="AlphaFoldDB" id="A0A316DQ70"/>
<keyword evidence="1" id="KW-0812">Transmembrane</keyword>
<dbReference type="EMBL" id="QGGP01000001">
    <property type="protein sequence ID" value="PWK20377.1"/>
    <property type="molecule type" value="Genomic_DNA"/>
</dbReference>
<sequence length="210" mass="25033">MNHAKKQSWITNQIIFAFVLFLLFFPLKTQFYNLIYFLLDTLITRGEISKVFTYNYLGFLLGCLEIQELKETLGFKSEIFNSTAISFFFLLSIVSWFFLKRRVSDKHNFNYTDWILLAVFSFSLVDSLDFLLNLFNNFSAYMTDINKHFIRIIKNGFILFLAGYFFFKVCNVNMKKQILFIVFPVSIISFIVWFFYLGPMFLPIVTRLDY</sequence>
<dbReference type="RefSeq" id="WP_109680665.1">
    <property type="nucleotide sequence ID" value="NZ_QGGP01000001.1"/>
</dbReference>
<accession>A0A316DQ70</accession>
<keyword evidence="1" id="KW-0472">Membrane</keyword>
<dbReference type="Proteomes" id="UP000245430">
    <property type="component" value="Unassembled WGS sequence"/>
</dbReference>
<feature type="transmembrane region" description="Helical" evidence="1">
    <location>
        <begin position="148"/>
        <end position="167"/>
    </location>
</feature>
<gene>
    <name evidence="2" type="ORF">LX78_00076</name>
</gene>
<protein>
    <submittedName>
        <fullName evidence="2">Uncharacterized protein</fullName>
    </submittedName>
</protein>
<organism evidence="2 3">
    <name type="scientific">Xanthomarina spongicola</name>
    <dbReference type="NCBI Taxonomy" id="570520"/>
    <lineage>
        <taxon>Bacteria</taxon>
        <taxon>Pseudomonadati</taxon>
        <taxon>Bacteroidota</taxon>
        <taxon>Flavobacteriia</taxon>
        <taxon>Flavobacteriales</taxon>
        <taxon>Flavobacteriaceae</taxon>
        <taxon>Xanthomarina</taxon>
    </lineage>
</organism>
<evidence type="ECO:0000256" key="1">
    <source>
        <dbReference type="SAM" id="Phobius"/>
    </source>
</evidence>
<evidence type="ECO:0000313" key="2">
    <source>
        <dbReference type="EMBL" id="PWK20377.1"/>
    </source>
</evidence>
<feature type="transmembrane region" description="Helical" evidence="1">
    <location>
        <begin position="14"/>
        <end position="39"/>
    </location>
</feature>
<feature type="transmembrane region" description="Helical" evidence="1">
    <location>
        <begin position="179"/>
        <end position="202"/>
    </location>
</feature>
<proteinExistence type="predicted"/>
<dbReference type="OrthoDB" id="1453082at2"/>
<name>A0A316DQ70_9FLAO</name>
<reference evidence="2 3" key="1">
    <citation type="submission" date="2018-05" db="EMBL/GenBank/DDBJ databases">
        <title>Genomic Encyclopedia of Archaeal and Bacterial Type Strains, Phase II (KMG-II): from individual species to whole genera.</title>
        <authorList>
            <person name="Goeker M."/>
        </authorList>
    </citation>
    <scope>NUCLEOTIDE SEQUENCE [LARGE SCALE GENOMIC DNA]</scope>
    <source>
        <strain evidence="2 3">DSM 22637</strain>
    </source>
</reference>
<comment type="caution">
    <text evidence="2">The sequence shown here is derived from an EMBL/GenBank/DDBJ whole genome shotgun (WGS) entry which is preliminary data.</text>
</comment>
<keyword evidence="3" id="KW-1185">Reference proteome</keyword>
<feature type="transmembrane region" description="Helical" evidence="1">
    <location>
        <begin position="111"/>
        <end position="128"/>
    </location>
</feature>
<evidence type="ECO:0000313" key="3">
    <source>
        <dbReference type="Proteomes" id="UP000245430"/>
    </source>
</evidence>
<feature type="transmembrane region" description="Helical" evidence="1">
    <location>
        <begin position="79"/>
        <end position="99"/>
    </location>
</feature>
<keyword evidence="1" id="KW-1133">Transmembrane helix</keyword>